<reference evidence="1 2" key="1">
    <citation type="submission" date="2019-09" db="EMBL/GenBank/DDBJ databases">
        <title>Bird 10,000 Genomes (B10K) Project - Family phase.</title>
        <authorList>
            <person name="Zhang G."/>
        </authorList>
    </citation>
    <scope>NUCLEOTIDE SEQUENCE [LARGE SCALE GENOMIC DNA]</scope>
    <source>
        <strain evidence="1">B10K-OTA-212792</strain>
        <tissue evidence="1">Blood</tissue>
    </source>
</reference>
<sequence length="108" mass="12208">AVKETEPLQKLYNLLEAKEFQTRMEGVALLLDLCKTRPLLISTNIVQIFDYFILRIGDTHKKVKQQALDVLSQIIDFLEDGLNPVIIPLVEGITNNLNSKDPRVYAAA</sequence>
<accession>A0A7L4L2Z9</accession>
<keyword evidence="2" id="KW-1185">Reference proteome</keyword>
<dbReference type="AlphaFoldDB" id="A0A7L4L2Z9"/>
<evidence type="ECO:0000313" key="1">
    <source>
        <dbReference type="EMBL" id="NXY59637.1"/>
    </source>
</evidence>
<dbReference type="Proteomes" id="UP000576729">
    <property type="component" value="Unassembled WGS sequence"/>
</dbReference>
<protein>
    <submittedName>
        <fullName evidence="1">TGRM2 protein</fullName>
    </submittedName>
</protein>
<organism evidence="1 2">
    <name type="scientific">Callaeas wilsoni</name>
    <name type="common">North Island kokako</name>
    <dbReference type="NCBI Taxonomy" id="1347786"/>
    <lineage>
        <taxon>Eukaryota</taxon>
        <taxon>Metazoa</taxon>
        <taxon>Chordata</taxon>
        <taxon>Craniata</taxon>
        <taxon>Vertebrata</taxon>
        <taxon>Euteleostomi</taxon>
        <taxon>Archelosauria</taxon>
        <taxon>Archosauria</taxon>
        <taxon>Dinosauria</taxon>
        <taxon>Saurischia</taxon>
        <taxon>Theropoda</taxon>
        <taxon>Coelurosauria</taxon>
        <taxon>Aves</taxon>
        <taxon>Neognathae</taxon>
        <taxon>Neoaves</taxon>
        <taxon>Telluraves</taxon>
        <taxon>Australaves</taxon>
        <taxon>Passeriformes</taxon>
        <taxon>Corvoidea</taxon>
        <taxon>Callaeidae</taxon>
        <taxon>Callaeas</taxon>
    </lineage>
</organism>
<dbReference type="InterPro" id="IPR016024">
    <property type="entry name" value="ARM-type_fold"/>
</dbReference>
<feature type="non-terminal residue" evidence="1">
    <location>
        <position position="108"/>
    </location>
</feature>
<gene>
    <name evidence="1" type="primary">Togaram2_0</name>
    <name evidence="1" type="ORF">CALWIL_R06014</name>
</gene>
<comment type="caution">
    <text evidence="1">The sequence shown here is derived from an EMBL/GenBank/DDBJ whole genome shotgun (WGS) entry which is preliminary data.</text>
</comment>
<dbReference type="SUPFAM" id="SSF48371">
    <property type="entry name" value="ARM repeat"/>
    <property type="match status" value="1"/>
</dbReference>
<dbReference type="EMBL" id="VWPU01011016">
    <property type="protein sequence ID" value="NXY59637.1"/>
    <property type="molecule type" value="Genomic_DNA"/>
</dbReference>
<feature type="non-terminal residue" evidence="1">
    <location>
        <position position="1"/>
    </location>
</feature>
<dbReference type="Gene3D" id="1.25.10.10">
    <property type="entry name" value="Leucine-rich Repeat Variant"/>
    <property type="match status" value="1"/>
</dbReference>
<name>A0A7L4L2Z9_9CORV</name>
<proteinExistence type="predicted"/>
<evidence type="ECO:0000313" key="2">
    <source>
        <dbReference type="Proteomes" id="UP000576729"/>
    </source>
</evidence>
<dbReference type="InterPro" id="IPR011989">
    <property type="entry name" value="ARM-like"/>
</dbReference>